<evidence type="ECO:0000256" key="6">
    <source>
        <dbReference type="ARBA" id="ARBA00022691"/>
    </source>
</evidence>
<keyword evidence="13" id="KW-1185">Reference proteome</keyword>
<dbReference type="InterPro" id="IPR059153">
    <property type="entry name" value="NSD_PHD-1st"/>
</dbReference>
<dbReference type="Gene3D" id="3.30.40.10">
    <property type="entry name" value="Zinc/RING finger domain, C3HC4 (zinc finger)"/>
    <property type="match status" value="1"/>
</dbReference>
<keyword evidence="5" id="KW-0808">Transferase</keyword>
<keyword evidence="7" id="KW-0479">Metal-binding</keyword>
<reference evidence="12" key="1">
    <citation type="submission" date="2021-03" db="EMBL/GenBank/DDBJ databases">
        <authorList>
            <person name="Tran Van P."/>
        </authorList>
    </citation>
    <scope>NUCLEOTIDE SEQUENCE</scope>
</reference>
<evidence type="ECO:0000256" key="10">
    <source>
        <dbReference type="ARBA" id="ARBA00023242"/>
    </source>
</evidence>
<keyword evidence="4" id="KW-0489">Methyltransferase</keyword>
<evidence type="ECO:0000256" key="9">
    <source>
        <dbReference type="ARBA" id="ARBA00022833"/>
    </source>
</evidence>
<accession>A0ABN7NT31</accession>
<dbReference type="SUPFAM" id="SSF57903">
    <property type="entry name" value="FYVE/PHD zinc finger"/>
    <property type="match status" value="1"/>
</dbReference>
<dbReference type="InterPro" id="IPR001965">
    <property type="entry name" value="Znf_PHD"/>
</dbReference>
<keyword evidence="6" id="KW-0949">S-adenosyl-L-methionine</keyword>
<dbReference type="PANTHER" id="PTHR22884">
    <property type="entry name" value="SET DOMAIN PROTEINS"/>
    <property type="match status" value="1"/>
</dbReference>
<sequence>MVPSWLQLVEEDKKKLRADLTKSGKKWKNRRGGGLSAWKMGVEECFLCGKSGDLIDCYNKTCPKSYHLECVDLKKPPKERWICPWHCCDICEKRTSQRCSICTSAFCPAHSDGNLHFDSNQSLVCNKHSKDFWQAIRVVPVIPTNRKVVWPVTKDKGRMGWGAVLLANNIENNVPLKGHWSHIFKQHAQVPVTIHGVLQEDRTNDMV</sequence>
<dbReference type="Pfam" id="PF23011">
    <property type="entry name" value="PHD-1st_NSD"/>
    <property type="match status" value="1"/>
</dbReference>
<organism evidence="12 13">
    <name type="scientific">Timema podura</name>
    <name type="common">Walking stick</name>
    <dbReference type="NCBI Taxonomy" id="61482"/>
    <lineage>
        <taxon>Eukaryota</taxon>
        <taxon>Metazoa</taxon>
        <taxon>Ecdysozoa</taxon>
        <taxon>Arthropoda</taxon>
        <taxon>Hexapoda</taxon>
        <taxon>Insecta</taxon>
        <taxon>Pterygota</taxon>
        <taxon>Neoptera</taxon>
        <taxon>Polyneoptera</taxon>
        <taxon>Phasmatodea</taxon>
        <taxon>Timematodea</taxon>
        <taxon>Timematoidea</taxon>
        <taxon>Timematidae</taxon>
        <taxon>Timema</taxon>
    </lineage>
</organism>
<comment type="caution">
    <text evidence="12">The sequence shown here is derived from an EMBL/GenBank/DDBJ whole genome shotgun (WGS) entry which is preliminary data.</text>
</comment>
<dbReference type="InterPro" id="IPR050777">
    <property type="entry name" value="SET2_Histone-Lys_MeTrsfase"/>
</dbReference>
<evidence type="ECO:0000313" key="13">
    <source>
        <dbReference type="Proteomes" id="UP001153148"/>
    </source>
</evidence>
<evidence type="ECO:0000256" key="2">
    <source>
        <dbReference type="ARBA" id="ARBA00004286"/>
    </source>
</evidence>
<evidence type="ECO:0000256" key="7">
    <source>
        <dbReference type="ARBA" id="ARBA00022723"/>
    </source>
</evidence>
<evidence type="ECO:0000256" key="1">
    <source>
        <dbReference type="ARBA" id="ARBA00004123"/>
    </source>
</evidence>
<evidence type="ECO:0000256" key="4">
    <source>
        <dbReference type="ARBA" id="ARBA00022603"/>
    </source>
</evidence>
<keyword evidence="3" id="KW-0158">Chromosome</keyword>
<gene>
    <name evidence="12" type="ORF">TPAB3V08_LOCUS3190</name>
</gene>
<feature type="domain" description="Zinc finger PHD-type" evidence="11">
    <location>
        <begin position="44"/>
        <end position="87"/>
    </location>
</feature>
<dbReference type="InterPro" id="IPR011011">
    <property type="entry name" value="Znf_FYVE_PHD"/>
</dbReference>
<keyword evidence="10" id="KW-0539">Nucleus</keyword>
<protein>
    <recommendedName>
        <fullName evidence="11">Zinc finger PHD-type domain-containing protein</fullName>
    </recommendedName>
</protein>
<dbReference type="CDD" id="cd15568">
    <property type="entry name" value="PHD5_NSD"/>
    <property type="match status" value="1"/>
</dbReference>
<keyword evidence="9" id="KW-0862">Zinc</keyword>
<dbReference type="Pfam" id="PF17982">
    <property type="entry name" value="C5HCH"/>
    <property type="match status" value="1"/>
</dbReference>
<dbReference type="Proteomes" id="UP001153148">
    <property type="component" value="Unassembled WGS sequence"/>
</dbReference>
<evidence type="ECO:0000313" key="12">
    <source>
        <dbReference type="EMBL" id="CAG2056195.1"/>
    </source>
</evidence>
<evidence type="ECO:0000256" key="3">
    <source>
        <dbReference type="ARBA" id="ARBA00022454"/>
    </source>
</evidence>
<evidence type="ECO:0000256" key="5">
    <source>
        <dbReference type="ARBA" id="ARBA00022679"/>
    </source>
</evidence>
<evidence type="ECO:0000256" key="8">
    <source>
        <dbReference type="ARBA" id="ARBA00022771"/>
    </source>
</evidence>
<dbReference type="EMBL" id="CAJPIN010003511">
    <property type="protein sequence ID" value="CAG2056195.1"/>
    <property type="molecule type" value="Genomic_DNA"/>
</dbReference>
<dbReference type="InterPro" id="IPR041306">
    <property type="entry name" value="C5HCH"/>
</dbReference>
<comment type="subcellular location">
    <subcellularLocation>
        <location evidence="2">Chromosome</location>
    </subcellularLocation>
    <subcellularLocation>
        <location evidence="1">Nucleus</location>
    </subcellularLocation>
</comment>
<evidence type="ECO:0000259" key="11">
    <source>
        <dbReference type="SMART" id="SM00249"/>
    </source>
</evidence>
<dbReference type="InterPro" id="IPR013083">
    <property type="entry name" value="Znf_RING/FYVE/PHD"/>
</dbReference>
<keyword evidence="8" id="KW-0863">Zinc-finger</keyword>
<proteinExistence type="predicted"/>
<name>A0ABN7NT31_TIMPD</name>
<dbReference type="SMART" id="SM00249">
    <property type="entry name" value="PHD"/>
    <property type="match status" value="1"/>
</dbReference>